<proteinExistence type="predicted"/>
<evidence type="ECO:0008006" key="3">
    <source>
        <dbReference type="Google" id="ProtNLM"/>
    </source>
</evidence>
<organism evidence="1 2">
    <name type="scientific">Paenibacillus harenae</name>
    <dbReference type="NCBI Taxonomy" id="306543"/>
    <lineage>
        <taxon>Bacteria</taxon>
        <taxon>Bacillati</taxon>
        <taxon>Bacillota</taxon>
        <taxon>Bacilli</taxon>
        <taxon>Bacillales</taxon>
        <taxon>Paenibacillaceae</taxon>
        <taxon>Paenibacillus</taxon>
    </lineage>
</organism>
<dbReference type="EMBL" id="JAUSSU010000001">
    <property type="protein sequence ID" value="MDQ0111008.1"/>
    <property type="molecule type" value="Genomic_DNA"/>
</dbReference>
<name>A0ABT9TWB7_PAEHA</name>
<keyword evidence="2" id="KW-1185">Reference proteome</keyword>
<dbReference type="Proteomes" id="UP001229346">
    <property type="component" value="Unassembled WGS sequence"/>
</dbReference>
<comment type="caution">
    <text evidence="1">The sequence shown here is derived from an EMBL/GenBank/DDBJ whole genome shotgun (WGS) entry which is preliminary data.</text>
</comment>
<accession>A0ABT9TWB7</accession>
<evidence type="ECO:0000313" key="1">
    <source>
        <dbReference type="EMBL" id="MDQ0111008.1"/>
    </source>
</evidence>
<sequence length="260" mass="27538">MSQLRDKLVTRCSLVVSPVDVWTRRMPSGLSVLLEDIARKPVRKSDGTYLFLDVPAGVYTLSVKSPMFMPYTEQIDLSALSPLAPVVTVPLLPGPGYAYPAAATAALVRIVDEAGTPIAGADIEAYATEDAAARARVAQDGLKAGDSIIAAGSFKGKTFAGEFLLLRDAENEQLLSVAEMLPGDALRLERPIAYSFRRGALFMPAIVTRSGLDGTALLPFRGSLPPQFAVKAKVKAGGKAVIAELQAKAGEVAKLRTIVL</sequence>
<reference evidence="1 2" key="1">
    <citation type="submission" date="2023-07" db="EMBL/GenBank/DDBJ databases">
        <title>Sorghum-associated microbial communities from plants grown in Nebraska, USA.</title>
        <authorList>
            <person name="Schachtman D."/>
        </authorList>
    </citation>
    <scope>NUCLEOTIDE SEQUENCE [LARGE SCALE GENOMIC DNA]</scope>
    <source>
        <strain evidence="1 2">CC482</strain>
    </source>
</reference>
<protein>
    <recommendedName>
        <fullName evidence="3">Carboxypeptidase regulatory-like domain-containing protein</fullName>
    </recommendedName>
</protein>
<evidence type="ECO:0000313" key="2">
    <source>
        <dbReference type="Proteomes" id="UP001229346"/>
    </source>
</evidence>
<gene>
    <name evidence="1" type="ORF">J2T15_000424</name>
</gene>